<evidence type="ECO:0000313" key="3">
    <source>
        <dbReference type="Proteomes" id="UP000265515"/>
    </source>
</evidence>
<organism evidence="2 3">
    <name type="scientific">Chara braunii</name>
    <name type="common">Braun's stonewort</name>
    <dbReference type="NCBI Taxonomy" id="69332"/>
    <lineage>
        <taxon>Eukaryota</taxon>
        <taxon>Viridiplantae</taxon>
        <taxon>Streptophyta</taxon>
        <taxon>Charophyceae</taxon>
        <taxon>Charales</taxon>
        <taxon>Characeae</taxon>
        <taxon>Chara</taxon>
    </lineage>
</organism>
<feature type="region of interest" description="Disordered" evidence="1">
    <location>
        <begin position="1"/>
        <end position="35"/>
    </location>
</feature>
<evidence type="ECO:0000313" key="2">
    <source>
        <dbReference type="EMBL" id="GBG68961.1"/>
    </source>
</evidence>
<evidence type="ECO:0000256" key="1">
    <source>
        <dbReference type="SAM" id="MobiDB-lite"/>
    </source>
</evidence>
<sequence length="151" mass="16232">MAPRQRQAARKKQGRPPLADVSANSTAPADRQPLADVNVNTAAAAAKAVEHARTVESAEKYFDEAVEEEVEKLISAKEKLFANSKMALRARLLALPNRLKKISAAEFLADYGGDINAFLLCEKQGAPAREANYQPCLKLLAPSNPAPSCCA</sequence>
<reference evidence="2 3" key="1">
    <citation type="journal article" date="2018" name="Cell">
        <title>The Chara Genome: Secondary Complexity and Implications for Plant Terrestrialization.</title>
        <authorList>
            <person name="Nishiyama T."/>
            <person name="Sakayama H."/>
            <person name="Vries J.D."/>
            <person name="Buschmann H."/>
            <person name="Saint-Marcoux D."/>
            <person name="Ullrich K.K."/>
            <person name="Haas F.B."/>
            <person name="Vanderstraeten L."/>
            <person name="Becker D."/>
            <person name="Lang D."/>
            <person name="Vosolsobe S."/>
            <person name="Rombauts S."/>
            <person name="Wilhelmsson P.K.I."/>
            <person name="Janitza P."/>
            <person name="Kern R."/>
            <person name="Heyl A."/>
            <person name="Rumpler F."/>
            <person name="Villalobos L.I.A.C."/>
            <person name="Clay J.M."/>
            <person name="Skokan R."/>
            <person name="Toyoda A."/>
            <person name="Suzuki Y."/>
            <person name="Kagoshima H."/>
            <person name="Schijlen E."/>
            <person name="Tajeshwar N."/>
            <person name="Catarino B."/>
            <person name="Hetherington A.J."/>
            <person name="Saltykova A."/>
            <person name="Bonnot C."/>
            <person name="Breuninger H."/>
            <person name="Symeonidi A."/>
            <person name="Radhakrishnan G.V."/>
            <person name="Van Nieuwerburgh F."/>
            <person name="Deforce D."/>
            <person name="Chang C."/>
            <person name="Karol K.G."/>
            <person name="Hedrich R."/>
            <person name="Ulvskov P."/>
            <person name="Glockner G."/>
            <person name="Delwiche C.F."/>
            <person name="Petrasek J."/>
            <person name="Van de Peer Y."/>
            <person name="Friml J."/>
            <person name="Beilby M."/>
            <person name="Dolan L."/>
            <person name="Kohara Y."/>
            <person name="Sugano S."/>
            <person name="Fujiyama A."/>
            <person name="Delaux P.-M."/>
            <person name="Quint M."/>
            <person name="TheiBen G."/>
            <person name="Hagemann M."/>
            <person name="Harholt J."/>
            <person name="Dunand C."/>
            <person name="Zachgo S."/>
            <person name="Langdale J."/>
            <person name="Maumus F."/>
            <person name="Straeten D.V.D."/>
            <person name="Gould S.B."/>
            <person name="Rensing S.A."/>
        </authorList>
    </citation>
    <scope>NUCLEOTIDE SEQUENCE [LARGE SCALE GENOMIC DNA]</scope>
    <source>
        <strain evidence="2 3">S276</strain>
    </source>
</reference>
<comment type="caution">
    <text evidence="2">The sequence shown here is derived from an EMBL/GenBank/DDBJ whole genome shotgun (WGS) entry which is preliminary data.</text>
</comment>
<dbReference type="AlphaFoldDB" id="A0A388KFZ3"/>
<evidence type="ECO:0008006" key="4">
    <source>
        <dbReference type="Google" id="ProtNLM"/>
    </source>
</evidence>
<dbReference type="Proteomes" id="UP000265515">
    <property type="component" value="Unassembled WGS sequence"/>
</dbReference>
<dbReference type="EMBL" id="BFEA01000108">
    <property type="protein sequence ID" value="GBG68961.1"/>
    <property type="molecule type" value="Genomic_DNA"/>
</dbReference>
<accession>A0A388KFZ3</accession>
<gene>
    <name evidence="2" type="ORF">CBR_g3660</name>
</gene>
<keyword evidence="3" id="KW-1185">Reference proteome</keyword>
<name>A0A388KFZ3_CHABU</name>
<protein>
    <recommendedName>
        <fullName evidence="4">Borealin N-terminal domain-containing protein</fullName>
    </recommendedName>
</protein>
<dbReference type="Gramene" id="GBG68961">
    <property type="protein sequence ID" value="GBG68961"/>
    <property type="gene ID" value="CBR_g3660"/>
</dbReference>
<proteinExistence type="predicted"/>